<reference evidence="19" key="1">
    <citation type="submission" date="2025-08" db="UniProtKB">
        <authorList>
            <consortium name="RefSeq"/>
        </authorList>
    </citation>
    <scope>IDENTIFICATION</scope>
</reference>
<dbReference type="Pfam" id="PF00069">
    <property type="entry name" value="Pkinase"/>
    <property type="match status" value="1"/>
</dbReference>
<dbReference type="Proteomes" id="UP000515125">
    <property type="component" value="Unplaced"/>
</dbReference>
<evidence type="ECO:0000313" key="19">
    <source>
        <dbReference type="RefSeq" id="XP_026193621.1"/>
    </source>
</evidence>
<protein>
    <recommendedName>
        <fullName evidence="2">non-specific serine/threonine protein kinase</fullName>
        <ecNumber evidence="2">2.7.11.1</ecNumber>
    </recommendedName>
</protein>
<dbReference type="GO" id="GO:0004674">
    <property type="term" value="F:protein serine/threonine kinase activity"/>
    <property type="evidence" value="ECO:0007669"/>
    <property type="project" value="UniProtKB-KW"/>
</dbReference>
<comment type="similarity">
    <text evidence="11">Belongs to the protein kinase superfamily. Ser/Thr protein kinase family. CDPK subfamily.</text>
</comment>
<proteinExistence type="inferred from homology"/>
<evidence type="ECO:0000256" key="14">
    <source>
        <dbReference type="PROSITE-ProRule" id="PRU10141"/>
    </source>
</evidence>
<dbReference type="InterPro" id="IPR050205">
    <property type="entry name" value="CDPK_Ser/Thr_kinases"/>
</dbReference>
<dbReference type="SUPFAM" id="SSF47473">
    <property type="entry name" value="EF-hand"/>
    <property type="match status" value="1"/>
</dbReference>
<evidence type="ECO:0000256" key="1">
    <source>
        <dbReference type="ARBA" id="ARBA00001946"/>
    </source>
</evidence>
<evidence type="ECO:0000256" key="4">
    <source>
        <dbReference type="ARBA" id="ARBA00022679"/>
    </source>
</evidence>
<dbReference type="PROSITE" id="PS50222">
    <property type="entry name" value="EF_HAND_2"/>
    <property type="match status" value="1"/>
</dbReference>
<gene>
    <name evidence="19" type="primary">LOC34620944</name>
</gene>
<evidence type="ECO:0000256" key="11">
    <source>
        <dbReference type="ARBA" id="ARBA00024334"/>
    </source>
</evidence>
<dbReference type="PANTHER" id="PTHR24349">
    <property type="entry name" value="SERINE/THREONINE-PROTEIN KINASE"/>
    <property type="match status" value="1"/>
</dbReference>
<accession>A0A6P6S0B5</accession>
<dbReference type="EC" id="2.7.11.1" evidence="2"/>
<dbReference type="OrthoDB" id="444806at2759"/>
<dbReference type="InterPro" id="IPR002048">
    <property type="entry name" value="EF_hand_dom"/>
</dbReference>
<evidence type="ECO:0000259" key="17">
    <source>
        <dbReference type="PROSITE" id="PS50222"/>
    </source>
</evidence>
<dbReference type="FunFam" id="3.30.200.20:FF:000315">
    <property type="entry name" value="Calcium-dependent protein kinase 3"/>
    <property type="match status" value="1"/>
</dbReference>
<evidence type="ECO:0000256" key="3">
    <source>
        <dbReference type="ARBA" id="ARBA00022527"/>
    </source>
</evidence>
<dbReference type="GO" id="GO:0005509">
    <property type="term" value="F:calcium ion binding"/>
    <property type="evidence" value="ECO:0007669"/>
    <property type="project" value="InterPro"/>
</dbReference>
<keyword evidence="3 15" id="KW-0723">Serine/threonine-protein kinase</keyword>
<evidence type="ECO:0000256" key="12">
    <source>
        <dbReference type="ARBA" id="ARBA00047899"/>
    </source>
</evidence>
<keyword evidence="6" id="KW-0677">Repeat</keyword>
<dbReference type="InterPro" id="IPR008271">
    <property type="entry name" value="Ser/Thr_kinase_AS"/>
</dbReference>
<evidence type="ECO:0000313" key="18">
    <source>
        <dbReference type="Proteomes" id="UP000515125"/>
    </source>
</evidence>
<evidence type="ECO:0000256" key="6">
    <source>
        <dbReference type="ARBA" id="ARBA00022737"/>
    </source>
</evidence>
<evidence type="ECO:0000256" key="7">
    <source>
        <dbReference type="ARBA" id="ARBA00022741"/>
    </source>
</evidence>
<keyword evidence="10 14" id="KW-0067">ATP-binding</keyword>
<evidence type="ECO:0000256" key="5">
    <source>
        <dbReference type="ARBA" id="ARBA00022723"/>
    </source>
</evidence>
<dbReference type="InterPro" id="IPR017441">
    <property type="entry name" value="Protein_kinase_ATP_BS"/>
</dbReference>
<evidence type="ECO:0000256" key="15">
    <source>
        <dbReference type="RuleBase" id="RU000304"/>
    </source>
</evidence>
<dbReference type="SUPFAM" id="SSF56112">
    <property type="entry name" value="Protein kinase-like (PK-like)"/>
    <property type="match status" value="1"/>
</dbReference>
<dbReference type="InterPro" id="IPR000719">
    <property type="entry name" value="Prot_kinase_dom"/>
</dbReference>
<keyword evidence="7 14" id="KW-0547">Nucleotide-binding</keyword>
<evidence type="ECO:0000259" key="16">
    <source>
        <dbReference type="PROSITE" id="PS50011"/>
    </source>
</evidence>
<dbReference type="InterPro" id="IPR011009">
    <property type="entry name" value="Kinase-like_dom_sf"/>
</dbReference>
<comment type="catalytic activity">
    <reaction evidence="12">
        <text>L-threonyl-[protein] + ATP = O-phospho-L-threonyl-[protein] + ADP + H(+)</text>
        <dbReference type="Rhea" id="RHEA:46608"/>
        <dbReference type="Rhea" id="RHEA-COMP:11060"/>
        <dbReference type="Rhea" id="RHEA-COMP:11605"/>
        <dbReference type="ChEBI" id="CHEBI:15378"/>
        <dbReference type="ChEBI" id="CHEBI:30013"/>
        <dbReference type="ChEBI" id="CHEBI:30616"/>
        <dbReference type="ChEBI" id="CHEBI:61977"/>
        <dbReference type="ChEBI" id="CHEBI:456216"/>
        <dbReference type="EC" id="2.7.11.1"/>
    </reaction>
</comment>
<evidence type="ECO:0000256" key="9">
    <source>
        <dbReference type="ARBA" id="ARBA00022837"/>
    </source>
</evidence>
<evidence type="ECO:0000256" key="10">
    <source>
        <dbReference type="ARBA" id="ARBA00022840"/>
    </source>
</evidence>
<comment type="catalytic activity">
    <reaction evidence="13">
        <text>L-seryl-[protein] + ATP = O-phospho-L-seryl-[protein] + ADP + H(+)</text>
        <dbReference type="Rhea" id="RHEA:17989"/>
        <dbReference type="Rhea" id="RHEA-COMP:9863"/>
        <dbReference type="Rhea" id="RHEA-COMP:11604"/>
        <dbReference type="ChEBI" id="CHEBI:15378"/>
        <dbReference type="ChEBI" id="CHEBI:29999"/>
        <dbReference type="ChEBI" id="CHEBI:30616"/>
        <dbReference type="ChEBI" id="CHEBI:83421"/>
        <dbReference type="ChEBI" id="CHEBI:456216"/>
        <dbReference type="EC" id="2.7.11.1"/>
    </reaction>
</comment>
<evidence type="ECO:0000256" key="2">
    <source>
        <dbReference type="ARBA" id="ARBA00012513"/>
    </source>
</evidence>
<dbReference type="PROSITE" id="PS00108">
    <property type="entry name" value="PROTEIN_KINASE_ST"/>
    <property type="match status" value="1"/>
</dbReference>
<keyword evidence="4" id="KW-0808">Transferase</keyword>
<evidence type="ECO:0000256" key="13">
    <source>
        <dbReference type="ARBA" id="ARBA00048679"/>
    </source>
</evidence>
<keyword evidence="5" id="KW-0479">Metal-binding</keyword>
<evidence type="ECO:0000256" key="8">
    <source>
        <dbReference type="ARBA" id="ARBA00022777"/>
    </source>
</evidence>
<keyword evidence="9" id="KW-0106">Calcium</keyword>
<dbReference type="InterPro" id="IPR011992">
    <property type="entry name" value="EF-hand-dom_pair"/>
</dbReference>
<feature type="domain" description="Protein kinase" evidence="16">
    <location>
        <begin position="135"/>
        <end position="360"/>
    </location>
</feature>
<dbReference type="RefSeq" id="XP_026193621.1">
    <property type="nucleotide sequence ID" value="XM_026337836.1"/>
</dbReference>
<dbReference type="GO" id="GO:0005524">
    <property type="term" value="F:ATP binding"/>
    <property type="evidence" value="ECO:0007669"/>
    <property type="project" value="UniProtKB-UniRule"/>
</dbReference>
<dbReference type="SMART" id="SM00220">
    <property type="entry name" value="S_TKc"/>
    <property type="match status" value="1"/>
</dbReference>
<dbReference type="PROSITE" id="PS50011">
    <property type="entry name" value="PROTEIN_KINASE_DOM"/>
    <property type="match status" value="1"/>
</dbReference>
<comment type="cofactor">
    <cofactor evidence="1">
        <name>Mg(2+)</name>
        <dbReference type="ChEBI" id="CHEBI:18420"/>
    </cofactor>
</comment>
<sequence length="360" mass="41374">MSSFDKGKLHIADPFEEDNDQMIRRLIDEAFNGISHGKNHVNLMQAGTGLEFVFKRLQPVVPLPDRDWYSAVFRNYDVDKDGEIDREAFEDIVRQYHAHHYEKLLKRSKRRPQPQLASHIMYPAHHGVCQVFRDYRFGKVVGKGSFGKVQLVTHRKTAANRACKTIAIQSPEQWELIKSEVELLKALNHPNIMKLFETYQDGYTIYLIIELCKGGPLFDRIVKHYDVMRSPITEEQMCGWMRQILSACSYCHERGVVHRDLKPENILFVDASDDSPLKVIDFGLSGTVNRLRETAKEVKERRSGVTAAFAKLFPIIGGKHIIPWYLFLADLWFQVCTESPHAACGDATLHGPRDDPRAVR</sequence>
<keyword evidence="18" id="KW-1185">Reference proteome</keyword>
<dbReference type="GeneID" id="34620944"/>
<name>A0A6P6S0B5_9EIME</name>
<feature type="domain" description="EF-hand" evidence="17">
    <location>
        <begin position="64"/>
        <end position="99"/>
    </location>
</feature>
<dbReference type="PROSITE" id="PS00107">
    <property type="entry name" value="PROTEIN_KINASE_ATP"/>
    <property type="match status" value="1"/>
</dbReference>
<keyword evidence="8 19" id="KW-0418">Kinase</keyword>
<dbReference type="AlphaFoldDB" id="A0A6P6S0B5"/>
<dbReference type="Gene3D" id="1.10.510.10">
    <property type="entry name" value="Transferase(Phosphotransferase) domain 1"/>
    <property type="match status" value="1"/>
</dbReference>
<organism evidence="18 19">
    <name type="scientific">Cyclospora cayetanensis</name>
    <dbReference type="NCBI Taxonomy" id="88456"/>
    <lineage>
        <taxon>Eukaryota</taxon>
        <taxon>Sar</taxon>
        <taxon>Alveolata</taxon>
        <taxon>Apicomplexa</taxon>
        <taxon>Conoidasida</taxon>
        <taxon>Coccidia</taxon>
        <taxon>Eucoccidiorida</taxon>
        <taxon>Eimeriorina</taxon>
        <taxon>Eimeriidae</taxon>
        <taxon>Cyclospora</taxon>
    </lineage>
</organism>
<feature type="binding site" evidence="14">
    <location>
        <position position="164"/>
    </location>
    <ligand>
        <name>ATP</name>
        <dbReference type="ChEBI" id="CHEBI:30616"/>
    </ligand>
</feature>